<name>A0A6J7S8Y2_9ZZZZ</name>
<dbReference type="SUPFAM" id="SSF56281">
    <property type="entry name" value="Metallo-hydrolase/oxidoreductase"/>
    <property type="match status" value="1"/>
</dbReference>
<dbReference type="PANTHER" id="PTHR43223">
    <property type="entry name" value="ALKYL/ARYL-SULFATASE"/>
    <property type="match status" value="1"/>
</dbReference>
<sequence>MSGIHRTRPGADSMAAATDAPAIDLGDDIWMSPGWSNSYMIPTEEGRVIINTGMGFEGPLHARAYDAVDSAPVHSVLLTQGHYDHVGGIDVLKDDESQVVAQANFTMWRDDNERLEMFRSRNSAFAFMDAILGAMEYTRSVGVGAVPQARPEPTLLVEDRLALQIGGRRLELIATPGGETFDSMVVWLPESRTLFSGNLFGPLFGHVPNLVTIRGDRYRDALTYIDSLNLVLELAPERLITGHFDPIIGADLIAGEVRAMQEAMHSVHDQTVAGMNTGADVYTLMQEIQTPDHLDVGEGYGQTKWNVRAIWENYAGWFHHRSTTELFGVTPLAVAPDLVAAAGADAFVDMAAAHLQAGRAVEALQLTDILLATEPRHAEALSVAIAAHEHLIENTTNFWERAWLRRSIAKLEKP</sequence>
<dbReference type="EMBL" id="CAFAAQ010000142">
    <property type="protein sequence ID" value="CAB4814954.1"/>
    <property type="molecule type" value="Genomic_DNA"/>
</dbReference>
<dbReference type="AlphaFoldDB" id="A0A6J7S8Y2"/>
<evidence type="ECO:0000313" key="2">
    <source>
        <dbReference type="EMBL" id="CAB4713845.1"/>
    </source>
</evidence>
<organism evidence="4">
    <name type="scientific">freshwater metagenome</name>
    <dbReference type="NCBI Taxonomy" id="449393"/>
    <lineage>
        <taxon>unclassified sequences</taxon>
        <taxon>metagenomes</taxon>
        <taxon>ecological metagenomes</taxon>
    </lineage>
</organism>
<dbReference type="InterPro" id="IPR038536">
    <property type="entry name" value="Alkyl/aryl-sulf_dimr_sf"/>
</dbReference>
<dbReference type="EMBL" id="CAFBPW010000188">
    <property type="protein sequence ID" value="CAB5037715.1"/>
    <property type="molecule type" value="Genomic_DNA"/>
</dbReference>
<dbReference type="PANTHER" id="PTHR43223:SF2">
    <property type="entry name" value="METALLO-BETA-LACTAMASE DOMAIN-CONTAINING PROTEIN"/>
    <property type="match status" value="1"/>
</dbReference>
<dbReference type="InterPro" id="IPR052195">
    <property type="entry name" value="Bact_Alkyl/Aryl-Sulfatase"/>
</dbReference>
<protein>
    <submittedName>
        <fullName evidence="4">Unannotated protein</fullName>
    </submittedName>
</protein>
<dbReference type="Gene3D" id="1.25.40.880">
    <property type="entry name" value="Alkyl sulfatase, dimerisation domain"/>
    <property type="match status" value="1"/>
</dbReference>
<feature type="domain" description="Metallo-beta-lactamase" evidence="1">
    <location>
        <begin position="35"/>
        <end position="243"/>
    </location>
</feature>
<dbReference type="InterPro" id="IPR029228">
    <property type="entry name" value="Alkyl_sulf_dimr"/>
</dbReference>
<dbReference type="GO" id="GO:0046983">
    <property type="term" value="F:protein dimerization activity"/>
    <property type="evidence" value="ECO:0007669"/>
    <property type="project" value="InterPro"/>
</dbReference>
<accession>A0A6J7S8Y2</accession>
<dbReference type="Pfam" id="PF00753">
    <property type="entry name" value="Lactamase_B"/>
    <property type="match status" value="1"/>
</dbReference>
<dbReference type="Pfam" id="PF14863">
    <property type="entry name" value="Alkyl_sulf_dimr"/>
    <property type="match status" value="1"/>
</dbReference>
<proteinExistence type="predicted"/>
<dbReference type="InterPro" id="IPR001279">
    <property type="entry name" value="Metallo-B-lactamas"/>
</dbReference>
<dbReference type="Gene3D" id="3.60.15.30">
    <property type="entry name" value="Metallo-beta-lactamase domain"/>
    <property type="match status" value="1"/>
</dbReference>
<dbReference type="EMBL" id="CAEZXS010000245">
    <property type="protein sequence ID" value="CAB4713845.1"/>
    <property type="molecule type" value="Genomic_DNA"/>
</dbReference>
<gene>
    <name evidence="2" type="ORF">UFOPK2582_01569</name>
    <name evidence="3" type="ORF">UFOPK3046_01390</name>
    <name evidence="4" type="ORF">UFOPK4173_01430</name>
</gene>
<reference evidence="4" key="1">
    <citation type="submission" date="2020-05" db="EMBL/GenBank/DDBJ databases">
        <authorList>
            <person name="Chiriac C."/>
            <person name="Salcher M."/>
            <person name="Ghai R."/>
            <person name="Kavagutti S V."/>
        </authorList>
    </citation>
    <scope>NUCLEOTIDE SEQUENCE</scope>
</reference>
<evidence type="ECO:0000259" key="1">
    <source>
        <dbReference type="SMART" id="SM00849"/>
    </source>
</evidence>
<evidence type="ECO:0000313" key="4">
    <source>
        <dbReference type="EMBL" id="CAB5037715.1"/>
    </source>
</evidence>
<dbReference type="InterPro" id="IPR036866">
    <property type="entry name" value="RibonucZ/Hydroxyglut_hydro"/>
</dbReference>
<dbReference type="SMART" id="SM00849">
    <property type="entry name" value="Lactamase_B"/>
    <property type="match status" value="1"/>
</dbReference>
<evidence type="ECO:0000313" key="3">
    <source>
        <dbReference type="EMBL" id="CAB4814954.1"/>
    </source>
</evidence>